<proteinExistence type="inferred from homology"/>
<dbReference type="EMBL" id="CAJVRL010000052">
    <property type="protein sequence ID" value="CAG8953711.1"/>
    <property type="molecule type" value="Genomic_DNA"/>
</dbReference>
<organism evidence="4 5">
    <name type="scientific">Hymenoscyphus fraxineus</name>
    <dbReference type="NCBI Taxonomy" id="746836"/>
    <lineage>
        <taxon>Eukaryota</taxon>
        <taxon>Fungi</taxon>
        <taxon>Dikarya</taxon>
        <taxon>Ascomycota</taxon>
        <taxon>Pezizomycotina</taxon>
        <taxon>Leotiomycetes</taxon>
        <taxon>Helotiales</taxon>
        <taxon>Helotiaceae</taxon>
        <taxon>Hymenoscyphus</taxon>
    </lineage>
</organism>
<feature type="binding site" evidence="3">
    <location>
        <position position="265"/>
    </location>
    <ligand>
        <name>dimethylallyl diphosphate</name>
        <dbReference type="ChEBI" id="CHEBI:57623"/>
    </ligand>
</feature>
<evidence type="ECO:0000256" key="2">
    <source>
        <dbReference type="ARBA" id="ARBA00022679"/>
    </source>
</evidence>
<feature type="binding site" evidence="3">
    <location>
        <position position="96"/>
    </location>
    <ligand>
        <name>L-tryptophan</name>
        <dbReference type="ChEBI" id="CHEBI:57912"/>
    </ligand>
</feature>
<feature type="binding site" evidence="3">
    <location>
        <position position="360"/>
    </location>
    <ligand>
        <name>dimethylallyl diphosphate</name>
        <dbReference type="ChEBI" id="CHEBI:57623"/>
    </ligand>
</feature>
<dbReference type="InterPro" id="IPR017795">
    <property type="entry name" value="ABBA_NscD-like"/>
</dbReference>
<gene>
    <name evidence="4" type="ORF">HYFRA_00006600</name>
</gene>
<dbReference type="CDD" id="cd13929">
    <property type="entry name" value="PT-DMATS_CymD"/>
    <property type="match status" value="1"/>
</dbReference>
<reference evidence="4" key="1">
    <citation type="submission" date="2021-07" db="EMBL/GenBank/DDBJ databases">
        <authorList>
            <person name="Durling M."/>
        </authorList>
    </citation>
    <scope>NUCLEOTIDE SEQUENCE</scope>
</reference>
<dbReference type="PANTHER" id="PTHR40627">
    <property type="entry name" value="INDOLE PRENYLTRANSFERASE TDIB-RELATED"/>
    <property type="match status" value="1"/>
</dbReference>
<dbReference type="PANTHER" id="PTHR40627:SF4">
    <property type="entry name" value="PRENYLTRANSFERASE ASQH1-RELATED"/>
    <property type="match status" value="1"/>
</dbReference>
<feature type="binding site" evidence="3">
    <location>
        <position position="198"/>
    </location>
    <ligand>
        <name>dimethylallyl diphosphate</name>
        <dbReference type="ChEBI" id="CHEBI:57623"/>
    </ligand>
</feature>
<comment type="similarity">
    <text evidence="1">Belongs to the tryptophan dimethylallyltransferase family.</text>
</comment>
<evidence type="ECO:0008006" key="6">
    <source>
        <dbReference type="Google" id="ProtNLM"/>
    </source>
</evidence>
<dbReference type="InterPro" id="IPR033964">
    <property type="entry name" value="ABBA"/>
</dbReference>
<sequence length="448" mass="50172">MGKPDPIPLPSKGKNTPAWEMLLTLLPARDADSDYWWGLTGHQLSFMLDSAGYSLAKQYEALLFHYHWATPNMGQAPSSGELKWRSLITVEGGPIEYSWKWPITDSEPDIRYSLELINKFSGSPEDPLNQAPATQVLNRLASKVSGVDLTWTNHFLATLFDHDKSKFLEAFESGKVPPSSTFGIAAEFVSKGLGFKAYFVPRKLDTSLEMPLKIWETSFKQLHPDNPSRDVLIDFLTNTSEGKRMTPLFCAVDCVAPSKSRLKWYFQSSNSSFASVREIVTLSGRRKDLEPQLADLRELIHAVLELPAGFSDNEEVPLAAKYDPKNKENENFVALPGLLTGYIYYFDIPPRATIPEVKLYIPVWRYGSNDLSIGNATANWMKARGRGTYSKRFMGMLENVAGHRKLSDGLGLQTYVSCVLRDGKEPDVTTYMSGELLHPLRSATEAAK</sequence>
<dbReference type="SFLD" id="SFLDG01162">
    <property type="entry name" value="I"/>
    <property type="match status" value="1"/>
</dbReference>
<evidence type="ECO:0000313" key="5">
    <source>
        <dbReference type="Proteomes" id="UP000696280"/>
    </source>
</evidence>
<dbReference type="OrthoDB" id="3354387at2759"/>
<feature type="binding site" evidence="3">
    <location>
        <position position="263"/>
    </location>
    <ligand>
        <name>dimethylallyl diphosphate</name>
        <dbReference type="ChEBI" id="CHEBI:57623"/>
    </ligand>
</feature>
<dbReference type="NCBIfam" id="TIGR03429">
    <property type="entry name" value="arom_pren_DMATS"/>
    <property type="match status" value="1"/>
</dbReference>
<dbReference type="AlphaFoldDB" id="A0A9N9KU38"/>
<name>A0A9N9KU38_9HELO</name>
<feature type="binding site" evidence="3">
    <location>
        <position position="261"/>
    </location>
    <ligand>
        <name>dimethylallyl diphosphate</name>
        <dbReference type="ChEBI" id="CHEBI:57623"/>
    </ligand>
</feature>
<dbReference type="PIRSF" id="PIRSF000509">
    <property type="entry name" value="Trp_DMAT"/>
    <property type="match status" value="1"/>
</dbReference>
<evidence type="ECO:0000256" key="1">
    <source>
        <dbReference type="ARBA" id="ARBA00010209"/>
    </source>
</evidence>
<accession>A0A9N9KU38</accession>
<protein>
    <recommendedName>
        <fullName evidence="6">Aromatic prenyltransferase</fullName>
    </recommendedName>
</protein>
<evidence type="ECO:0000313" key="4">
    <source>
        <dbReference type="EMBL" id="CAG8953711.1"/>
    </source>
</evidence>
<keyword evidence="5" id="KW-1185">Reference proteome</keyword>
<dbReference type="GO" id="GO:0004659">
    <property type="term" value="F:prenyltransferase activity"/>
    <property type="evidence" value="ECO:0007669"/>
    <property type="project" value="TreeGrafter"/>
</dbReference>
<comment type="caution">
    <text evidence="4">The sequence shown here is derived from an EMBL/GenBank/DDBJ whole genome shotgun (WGS) entry which is preliminary data.</text>
</comment>
<keyword evidence="2" id="KW-0808">Transferase</keyword>
<dbReference type="GO" id="GO:0009820">
    <property type="term" value="P:alkaloid metabolic process"/>
    <property type="evidence" value="ECO:0007669"/>
    <property type="project" value="InterPro"/>
</dbReference>
<dbReference type="Pfam" id="PF11991">
    <property type="entry name" value="Trp_DMAT"/>
    <property type="match status" value="1"/>
</dbReference>
<dbReference type="InterPro" id="IPR012148">
    <property type="entry name" value="ABBA_DMATS-like"/>
</dbReference>
<feature type="binding site" evidence="3">
    <location>
        <position position="111"/>
    </location>
    <ligand>
        <name>dimethylallyl diphosphate</name>
        <dbReference type="ChEBI" id="CHEBI:57623"/>
    </ligand>
</feature>
<dbReference type="SFLD" id="SFLDS00036">
    <property type="entry name" value="Aromatic_Prenyltransferase"/>
    <property type="match status" value="1"/>
</dbReference>
<dbReference type="Proteomes" id="UP000696280">
    <property type="component" value="Unassembled WGS sequence"/>
</dbReference>
<evidence type="ECO:0000256" key="3">
    <source>
        <dbReference type="PIRSR" id="PIRSR000509-1"/>
    </source>
</evidence>
<feature type="binding site" evidence="3">
    <location>
        <position position="196"/>
    </location>
    <ligand>
        <name>dimethylallyl diphosphate</name>
        <dbReference type="ChEBI" id="CHEBI:57623"/>
    </ligand>
</feature>